<comment type="caution">
    <text evidence="5">The sequence shown here is derived from an EMBL/GenBank/DDBJ whole genome shotgun (WGS) entry which is preliminary data.</text>
</comment>
<dbReference type="InterPro" id="IPR036390">
    <property type="entry name" value="WH_DNA-bd_sf"/>
</dbReference>
<dbReference type="InterPro" id="IPR023187">
    <property type="entry name" value="Tscrpt_reg_MarR-type_CS"/>
</dbReference>
<dbReference type="SMART" id="SM00347">
    <property type="entry name" value="HTH_MARR"/>
    <property type="match status" value="1"/>
</dbReference>
<accession>R7A915</accession>
<evidence type="ECO:0000259" key="4">
    <source>
        <dbReference type="PROSITE" id="PS50995"/>
    </source>
</evidence>
<evidence type="ECO:0000256" key="3">
    <source>
        <dbReference type="ARBA" id="ARBA00023163"/>
    </source>
</evidence>
<dbReference type="InterPro" id="IPR036388">
    <property type="entry name" value="WH-like_DNA-bd_sf"/>
</dbReference>
<evidence type="ECO:0000313" key="6">
    <source>
        <dbReference type="Proteomes" id="UP000018141"/>
    </source>
</evidence>
<dbReference type="PANTHER" id="PTHR42756">
    <property type="entry name" value="TRANSCRIPTIONAL REGULATOR, MARR"/>
    <property type="match status" value="1"/>
</dbReference>
<protein>
    <recommendedName>
        <fullName evidence="4">HTH marR-type domain-containing protein</fullName>
    </recommendedName>
</protein>
<gene>
    <name evidence="5" type="ORF">BN656_00035</name>
</gene>
<evidence type="ECO:0000313" key="5">
    <source>
        <dbReference type="EMBL" id="CDD57283.1"/>
    </source>
</evidence>
<dbReference type="SUPFAM" id="SSF46785">
    <property type="entry name" value="Winged helix' DNA-binding domain"/>
    <property type="match status" value="1"/>
</dbReference>
<dbReference type="EMBL" id="CBHH010000045">
    <property type="protein sequence ID" value="CDD57283.1"/>
    <property type="molecule type" value="Genomic_DNA"/>
</dbReference>
<dbReference type="Pfam" id="PF12802">
    <property type="entry name" value="MarR_2"/>
    <property type="match status" value="1"/>
</dbReference>
<reference evidence="5" key="1">
    <citation type="submission" date="2012-11" db="EMBL/GenBank/DDBJ databases">
        <title>Dependencies among metagenomic species, viruses, plasmids and units of genetic variation.</title>
        <authorList>
            <person name="Nielsen H.B."/>
            <person name="Almeida M."/>
            <person name="Juncker A.S."/>
            <person name="Rasmussen S."/>
            <person name="Li J."/>
            <person name="Sunagawa S."/>
            <person name="Plichta D."/>
            <person name="Gautier L."/>
            <person name="Le Chatelier E."/>
            <person name="Peletier E."/>
            <person name="Bonde I."/>
            <person name="Nielsen T."/>
            <person name="Manichanh C."/>
            <person name="Arumugam M."/>
            <person name="Batto J."/>
            <person name="Santos M.B.Q.D."/>
            <person name="Blom N."/>
            <person name="Borruel N."/>
            <person name="Burgdorf K.S."/>
            <person name="Boumezbeur F."/>
            <person name="Casellas F."/>
            <person name="Dore J."/>
            <person name="Guarner F."/>
            <person name="Hansen T."/>
            <person name="Hildebrand F."/>
            <person name="Kaas R.S."/>
            <person name="Kennedy S."/>
            <person name="Kristiansen K."/>
            <person name="Kultima J.R."/>
            <person name="Leonard P."/>
            <person name="Levenez F."/>
            <person name="Lund O."/>
            <person name="Moumen B."/>
            <person name="Le Paslier D."/>
            <person name="Pons N."/>
            <person name="Pedersen O."/>
            <person name="Prifti E."/>
            <person name="Qin J."/>
            <person name="Raes J."/>
            <person name="Tap J."/>
            <person name="Tims S."/>
            <person name="Ussery D.W."/>
            <person name="Yamada T."/>
            <person name="MetaHit consortium"/>
            <person name="Renault P."/>
            <person name="Sicheritz-Ponten T."/>
            <person name="Bork P."/>
            <person name="Wang J."/>
            <person name="Brunak S."/>
            <person name="Ehrlich S.D."/>
        </authorList>
    </citation>
    <scope>NUCLEOTIDE SEQUENCE [LARGE SCALE GENOMIC DNA]</scope>
</reference>
<organism evidence="5 6">
    <name type="scientific">Bacteroides pectinophilus CAG:437</name>
    <dbReference type="NCBI Taxonomy" id="1263051"/>
    <lineage>
        <taxon>Bacteria</taxon>
        <taxon>Bacillati</taxon>
        <taxon>Bacillota</taxon>
        <taxon>Clostridia</taxon>
        <taxon>Eubacteriales</taxon>
    </lineage>
</organism>
<dbReference type="PANTHER" id="PTHR42756:SF1">
    <property type="entry name" value="TRANSCRIPTIONAL REPRESSOR OF EMRAB OPERON"/>
    <property type="match status" value="1"/>
</dbReference>
<keyword evidence="2" id="KW-0238">DNA-binding</keyword>
<evidence type="ECO:0000256" key="2">
    <source>
        <dbReference type="ARBA" id="ARBA00023125"/>
    </source>
</evidence>
<dbReference type="GO" id="GO:0003700">
    <property type="term" value="F:DNA-binding transcription factor activity"/>
    <property type="evidence" value="ECO:0007669"/>
    <property type="project" value="InterPro"/>
</dbReference>
<evidence type="ECO:0000256" key="1">
    <source>
        <dbReference type="ARBA" id="ARBA00023015"/>
    </source>
</evidence>
<dbReference type="AlphaFoldDB" id="R7A915"/>
<dbReference type="GO" id="GO:0003677">
    <property type="term" value="F:DNA binding"/>
    <property type="evidence" value="ECO:0007669"/>
    <property type="project" value="UniProtKB-KW"/>
</dbReference>
<keyword evidence="3" id="KW-0804">Transcription</keyword>
<dbReference type="PROSITE" id="PS01117">
    <property type="entry name" value="HTH_MARR_1"/>
    <property type="match status" value="1"/>
</dbReference>
<dbReference type="InterPro" id="IPR000835">
    <property type="entry name" value="HTH_MarR-typ"/>
</dbReference>
<dbReference type="Proteomes" id="UP000018141">
    <property type="component" value="Unassembled WGS sequence"/>
</dbReference>
<sequence>MTVDIFAAYTIIISNLNYSNMNVQKGCDTLKSNTSFINIEFARKLSLAYNAMCRPLCQELNLPQTAFDILMFLANNPAYRTASDIVEVRKLKANLVSVNVDRLVREGYLTRQTVDGDRRKVELICTDRASDVISRGQQLQRSFMDQLLAGMDANTRSILNNVVHVMEDNIDNILNSQHTGGQHE</sequence>
<feature type="domain" description="HTH marR-type" evidence="4">
    <location>
        <begin position="38"/>
        <end position="168"/>
    </location>
</feature>
<dbReference type="PROSITE" id="PS50995">
    <property type="entry name" value="HTH_MARR_2"/>
    <property type="match status" value="1"/>
</dbReference>
<dbReference type="Gene3D" id="1.10.10.10">
    <property type="entry name" value="Winged helix-like DNA-binding domain superfamily/Winged helix DNA-binding domain"/>
    <property type="match status" value="1"/>
</dbReference>
<proteinExistence type="predicted"/>
<keyword evidence="1" id="KW-0805">Transcription regulation</keyword>
<name>R7A915_9FIRM</name>